<dbReference type="PROSITE" id="PS00211">
    <property type="entry name" value="ABC_TRANSPORTER_1"/>
    <property type="match status" value="1"/>
</dbReference>
<dbReference type="GO" id="GO:0016020">
    <property type="term" value="C:membrane"/>
    <property type="evidence" value="ECO:0007669"/>
    <property type="project" value="UniProtKB-SubCell"/>
</dbReference>
<dbReference type="CDD" id="cd03221">
    <property type="entry name" value="ABCF_EF-3"/>
    <property type="match status" value="1"/>
</dbReference>
<dbReference type="InterPro" id="IPR003593">
    <property type="entry name" value="AAA+_ATPase"/>
</dbReference>
<dbReference type="RefSeq" id="XP_056543913.1">
    <property type="nucleotide sequence ID" value="XM_056688358.1"/>
</dbReference>
<evidence type="ECO:0000313" key="7">
    <source>
        <dbReference type="Proteomes" id="UP001149163"/>
    </source>
</evidence>
<evidence type="ECO:0000256" key="2">
    <source>
        <dbReference type="ARBA" id="ARBA00022737"/>
    </source>
</evidence>
<dbReference type="InterPro" id="IPR003439">
    <property type="entry name" value="ABC_transporter-like_ATP-bd"/>
</dbReference>
<keyword evidence="4" id="KW-0067">ATP-binding</keyword>
<dbReference type="GO" id="GO:0005524">
    <property type="term" value="F:ATP binding"/>
    <property type="evidence" value="ECO:0007669"/>
    <property type="project" value="UniProtKB-KW"/>
</dbReference>
<sequence length="975" mass="107757">MSRIPIPSAKKPIGFLGHFIGTRDSIANSIFGCSGHLRDDSARIGEVLGSVNELAEEICILKAITKAGGNKLYHCVVPECDRAKDTLKDICDTLRAEPGRRHEVATALQLIALHVSQLGVNPSANKGDEEDEDVEFLFKVSMNKTLAPRVKPSKKVAAFNETLGKRRFPTKQQFFYVKWTSHCPDPDHQKRDKPAVAHSRQGPLIGDKLWAILASHNLQIVCTRPPLTTELEGEECIMTSAPTILATCKQTRFHLLDETPSSEIDVEGLGIVVTSGTSDSIDDTSKSKLKGKSKAKAAGKELISDGHLRLKGGVHYGLLGRNGTGKSTLLRAMADKLIPGIPHVTRIAILQQTDAEDESEGYGSLKLDKTVLEAVLSSDETRNEAARTAEFLSQSFDTEDPLEPVKAIRKIQYQQAGKKLFLAQKNANLKSGARGLQARKELKAAEANIESSKERLVQDLGSIDAEAVQVDTQAAVETLQTLQSQLEDMKLTDVEKEARRILLGLGFKEENLGKKVSTLSGGWRMRCMLAGVLVQSPDIMILDEPTNFLDLLGVVWLENYLQQLRDASETTIVLVSHDRDFINAVCEEIIILRDQKLTYFRGNLAAYEQDFEEQKLYWGRMKEAQDRQIAHMEASIRENMKIGKKTNDDNKLRQAKSRQKKVDDRMGLQVNANGGRFKLNRDLVGYHLSSRAEIEVPQDERGASMALPDATELRFPGPLVSLEGLTFQYKKADRVILADVNLVVHIGDRVGIMGLNGSGKTTLIRILNGQIPPSKGKVSTHPRLKVGYYGQHSVEELQERGRGEPGLTALGLLMAETNDHLNEGAIRGLLSSMGLAGRIASDVPVAKLSGGQLVRLALARIVWNSPHLLILDEITTHLDFHTVTALATALSSFNGAIILVSHDRFLVRSVIEGKRDSEHKLDEDFEGLEEEETDNFTTRRRSVYVLKGGKLNEQSTGVEQFEHSLVKRVQKMLQH</sequence>
<dbReference type="Pfam" id="PF00005">
    <property type="entry name" value="ABC_tran"/>
    <property type="match status" value="2"/>
</dbReference>
<feature type="domain" description="ABC transporter" evidence="5">
    <location>
        <begin position="720"/>
        <end position="973"/>
    </location>
</feature>
<dbReference type="FunFam" id="3.40.50.300:FF:003119">
    <property type="entry name" value="ABC ATPase, putative (AFU_orthologue AFUA_1G16440)"/>
    <property type="match status" value="1"/>
</dbReference>
<evidence type="ECO:0000256" key="4">
    <source>
        <dbReference type="ARBA" id="ARBA00022840"/>
    </source>
</evidence>
<gene>
    <name evidence="6" type="ORF">N7482_006233</name>
</gene>
<dbReference type="EMBL" id="JAPQKN010000003">
    <property type="protein sequence ID" value="KAJ5167452.1"/>
    <property type="molecule type" value="Genomic_DNA"/>
</dbReference>
<keyword evidence="3" id="KW-0547">Nucleotide-binding</keyword>
<dbReference type="PANTHER" id="PTHR19211">
    <property type="entry name" value="ATP-BINDING TRANSPORT PROTEIN-RELATED"/>
    <property type="match status" value="1"/>
</dbReference>
<comment type="subcellular location">
    <subcellularLocation>
        <location evidence="1">Membrane</location>
        <topology evidence="1">Multi-pass membrane protein</topology>
    </subcellularLocation>
</comment>
<dbReference type="PROSITE" id="PS50893">
    <property type="entry name" value="ABC_TRANSPORTER_2"/>
    <property type="match status" value="2"/>
</dbReference>
<reference evidence="6" key="1">
    <citation type="submission" date="2022-11" db="EMBL/GenBank/DDBJ databases">
        <authorList>
            <person name="Petersen C."/>
        </authorList>
    </citation>
    <scope>NUCLEOTIDE SEQUENCE</scope>
    <source>
        <strain evidence="6">IBT 26290</strain>
    </source>
</reference>
<dbReference type="GeneID" id="81427534"/>
<dbReference type="InterPro" id="IPR017871">
    <property type="entry name" value="ABC_transporter-like_CS"/>
</dbReference>
<dbReference type="InterPro" id="IPR050611">
    <property type="entry name" value="ABCF"/>
</dbReference>
<dbReference type="Gene3D" id="3.40.50.300">
    <property type="entry name" value="P-loop containing nucleotide triphosphate hydrolases"/>
    <property type="match status" value="2"/>
</dbReference>
<dbReference type="FunFam" id="3.40.50.300:FF:000011">
    <property type="entry name" value="Putative ABC transporter ATP-binding component"/>
    <property type="match status" value="1"/>
</dbReference>
<dbReference type="InterPro" id="IPR027417">
    <property type="entry name" value="P-loop_NTPase"/>
</dbReference>
<organism evidence="6 7">
    <name type="scientific">Penicillium canariense</name>
    <dbReference type="NCBI Taxonomy" id="189055"/>
    <lineage>
        <taxon>Eukaryota</taxon>
        <taxon>Fungi</taxon>
        <taxon>Dikarya</taxon>
        <taxon>Ascomycota</taxon>
        <taxon>Pezizomycotina</taxon>
        <taxon>Eurotiomycetes</taxon>
        <taxon>Eurotiomycetidae</taxon>
        <taxon>Eurotiales</taxon>
        <taxon>Aspergillaceae</taxon>
        <taxon>Penicillium</taxon>
    </lineage>
</organism>
<keyword evidence="7" id="KW-1185">Reference proteome</keyword>
<dbReference type="SMART" id="SM00382">
    <property type="entry name" value="AAA"/>
    <property type="match status" value="2"/>
</dbReference>
<evidence type="ECO:0000313" key="6">
    <source>
        <dbReference type="EMBL" id="KAJ5167452.1"/>
    </source>
</evidence>
<name>A0A9W9I7W7_9EURO</name>
<feature type="domain" description="ABC transporter" evidence="5">
    <location>
        <begin position="287"/>
        <end position="619"/>
    </location>
</feature>
<dbReference type="Pfam" id="PF12848">
    <property type="entry name" value="ABC_tran_Xtn"/>
    <property type="match status" value="1"/>
</dbReference>
<evidence type="ECO:0000256" key="3">
    <source>
        <dbReference type="ARBA" id="ARBA00022741"/>
    </source>
</evidence>
<evidence type="ECO:0000256" key="1">
    <source>
        <dbReference type="ARBA" id="ARBA00004141"/>
    </source>
</evidence>
<dbReference type="Proteomes" id="UP001149163">
    <property type="component" value="Unassembled WGS sequence"/>
</dbReference>
<dbReference type="InterPro" id="IPR032781">
    <property type="entry name" value="ABC_tran_Xtn"/>
</dbReference>
<evidence type="ECO:0000259" key="5">
    <source>
        <dbReference type="PROSITE" id="PS50893"/>
    </source>
</evidence>
<reference evidence="6" key="2">
    <citation type="journal article" date="2023" name="IMA Fungus">
        <title>Comparative genomic study of the Penicillium genus elucidates a diverse pangenome and 15 lateral gene transfer events.</title>
        <authorList>
            <person name="Petersen C."/>
            <person name="Sorensen T."/>
            <person name="Nielsen M.R."/>
            <person name="Sondergaard T.E."/>
            <person name="Sorensen J.L."/>
            <person name="Fitzpatrick D.A."/>
            <person name="Frisvad J.C."/>
            <person name="Nielsen K.L."/>
        </authorList>
    </citation>
    <scope>NUCLEOTIDE SEQUENCE</scope>
    <source>
        <strain evidence="6">IBT 26290</strain>
    </source>
</reference>
<dbReference type="PANTHER" id="PTHR19211:SF135">
    <property type="entry name" value="ATPASE, PUTATIVE (AFU_ORTHOLOGUE AFUA_1G16440)-RELATED"/>
    <property type="match status" value="1"/>
</dbReference>
<dbReference type="AlphaFoldDB" id="A0A9W9I7W7"/>
<accession>A0A9W9I7W7</accession>
<keyword evidence="2" id="KW-0677">Repeat</keyword>
<comment type="caution">
    <text evidence="6">The sequence shown here is derived from an EMBL/GenBank/DDBJ whole genome shotgun (WGS) entry which is preliminary data.</text>
</comment>
<dbReference type="SUPFAM" id="SSF52540">
    <property type="entry name" value="P-loop containing nucleoside triphosphate hydrolases"/>
    <property type="match status" value="2"/>
</dbReference>
<proteinExistence type="predicted"/>
<dbReference type="OrthoDB" id="2110130at2759"/>
<dbReference type="GO" id="GO:0016887">
    <property type="term" value="F:ATP hydrolysis activity"/>
    <property type="evidence" value="ECO:0007669"/>
    <property type="project" value="InterPro"/>
</dbReference>
<protein>
    <recommendedName>
        <fullName evidence="5">ABC transporter domain-containing protein</fullName>
    </recommendedName>
</protein>